<dbReference type="Proteomes" id="UP000473826">
    <property type="component" value="Unassembled WGS sequence"/>
</dbReference>
<protein>
    <recommendedName>
        <fullName evidence="9">Cyclin-dependent kinase 1</fullName>
        <ecNumber evidence="2">2.7.11.22</ecNumber>
    </recommendedName>
</protein>
<dbReference type="GO" id="GO:0000307">
    <property type="term" value="C:cyclin-dependent protein kinase holoenzyme complex"/>
    <property type="evidence" value="ECO:0007669"/>
    <property type="project" value="TreeGrafter"/>
</dbReference>
<evidence type="ECO:0000256" key="6">
    <source>
        <dbReference type="ARBA" id="ARBA00022741"/>
    </source>
</evidence>
<dbReference type="GO" id="GO:0010468">
    <property type="term" value="P:regulation of gene expression"/>
    <property type="evidence" value="ECO:0007669"/>
    <property type="project" value="TreeGrafter"/>
</dbReference>
<keyword evidence="16" id="KW-1185">Reference proteome</keyword>
<dbReference type="PANTHER" id="PTHR24056:SF254">
    <property type="entry name" value="CYCLIN-DEPENDENT KINASE 2"/>
    <property type="match status" value="1"/>
</dbReference>
<accession>A0A7D8V2B8</accession>
<dbReference type="PROSITE" id="PS50011">
    <property type="entry name" value="PROTEIN_KINASE_DOM"/>
    <property type="match status" value="1"/>
</dbReference>
<evidence type="ECO:0000256" key="8">
    <source>
        <dbReference type="ARBA" id="ARBA00022840"/>
    </source>
</evidence>
<dbReference type="SUPFAM" id="SSF56112">
    <property type="entry name" value="Protein kinase-like (PK-like)"/>
    <property type="match status" value="1"/>
</dbReference>
<gene>
    <name evidence="15" type="ORF">VHUM_04274</name>
</gene>
<keyword evidence="3 13" id="KW-0723">Serine/threonine-protein kinase</keyword>
<comment type="catalytic activity">
    <reaction evidence="11">
        <text>L-seryl-[protein] + ATP = O-phospho-L-seryl-[protein] + ADP + H(+)</text>
        <dbReference type="Rhea" id="RHEA:17989"/>
        <dbReference type="Rhea" id="RHEA-COMP:9863"/>
        <dbReference type="Rhea" id="RHEA-COMP:11604"/>
        <dbReference type="ChEBI" id="CHEBI:15378"/>
        <dbReference type="ChEBI" id="CHEBI:29999"/>
        <dbReference type="ChEBI" id="CHEBI:30616"/>
        <dbReference type="ChEBI" id="CHEBI:83421"/>
        <dbReference type="ChEBI" id="CHEBI:456216"/>
        <dbReference type="EC" id="2.7.11.22"/>
    </reaction>
</comment>
<evidence type="ECO:0000256" key="2">
    <source>
        <dbReference type="ARBA" id="ARBA00012425"/>
    </source>
</evidence>
<dbReference type="InterPro" id="IPR050108">
    <property type="entry name" value="CDK"/>
</dbReference>
<name>A0A7D8V2B8_VANHU</name>
<evidence type="ECO:0000313" key="15">
    <source>
        <dbReference type="EMBL" id="TXT04276.1"/>
    </source>
</evidence>
<comment type="similarity">
    <text evidence="1">Belongs to the protein kinase superfamily. CMGC Ser/Thr protein kinase family. CDC2/CDKX subfamily.</text>
</comment>
<dbReference type="PANTHER" id="PTHR24056">
    <property type="entry name" value="CELL DIVISION PROTEIN KINASE"/>
    <property type="match status" value="1"/>
</dbReference>
<evidence type="ECO:0000256" key="5">
    <source>
        <dbReference type="ARBA" id="ARBA00022679"/>
    </source>
</evidence>
<keyword evidence="7" id="KW-0418">Kinase</keyword>
<dbReference type="Gene3D" id="3.30.200.20">
    <property type="entry name" value="Phosphorylase Kinase, domain 1"/>
    <property type="match status" value="1"/>
</dbReference>
<keyword evidence="8 12" id="KW-0067">ATP-binding</keyword>
<evidence type="ECO:0000313" key="16">
    <source>
        <dbReference type="Proteomes" id="UP000473826"/>
    </source>
</evidence>
<dbReference type="GO" id="GO:0005737">
    <property type="term" value="C:cytoplasm"/>
    <property type="evidence" value="ECO:0007669"/>
    <property type="project" value="TreeGrafter"/>
</dbReference>
<feature type="domain" description="Protein kinase" evidence="14">
    <location>
        <begin position="6"/>
        <end position="290"/>
    </location>
</feature>
<dbReference type="Gene3D" id="1.10.510.10">
    <property type="entry name" value="Transferase(Phosphotransferase) domain 1"/>
    <property type="match status" value="1"/>
</dbReference>
<dbReference type="CDD" id="cd07835">
    <property type="entry name" value="STKc_CDK1_CdkB_like"/>
    <property type="match status" value="1"/>
</dbReference>
<dbReference type="Pfam" id="PF00069">
    <property type="entry name" value="Pkinase"/>
    <property type="match status" value="1"/>
</dbReference>
<reference evidence="15 16" key="1">
    <citation type="journal article" date="2019" name="PLoS Genet.">
        <title>Convergent evolution of linked mating-type loci in basidiomycete fungi.</title>
        <authorList>
            <person name="Sun S."/>
            <person name="Coelho M.A."/>
            <person name="Heitman J."/>
            <person name="Nowrousian M."/>
        </authorList>
    </citation>
    <scope>NUCLEOTIDE SEQUENCE [LARGE SCALE GENOMIC DNA]</scope>
    <source>
        <strain evidence="15 16">CBS 4282</strain>
    </source>
</reference>
<evidence type="ECO:0000256" key="12">
    <source>
        <dbReference type="PROSITE-ProRule" id="PRU10141"/>
    </source>
</evidence>
<keyword evidence="5" id="KW-0808">Transferase</keyword>
<keyword evidence="4" id="KW-0597">Phosphoprotein</keyword>
<evidence type="ECO:0000256" key="4">
    <source>
        <dbReference type="ARBA" id="ARBA00022553"/>
    </source>
</evidence>
<comment type="caution">
    <text evidence="15">The sequence shown here is derived from an EMBL/GenBank/DDBJ whole genome shotgun (WGS) entry which is preliminary data.</text>
</comment>
<feature type="binding site" evidence="12">
    <location>
        <position position="35"/>
    </location>
    <ligand>
        <name>ATP</name>
        <dbReference type="ChEBI" id="CHEBI:30616"/>
    </ligand>
</feature>
<dbReference type="GO" id="GO:0005524">
    <property type="term" value="F:ATP binding"/>
    <property type="evidence" value="ECO:0007669"/>
    <property type="project" value="UniProtKB-UniRule"/>
</dbReference>
<dbReference type="InterPro" id="IPR008271">
    <property type="entry name" value="Ser/Thr_kinase_AS"/>
</dbReference>
<dbReference type="EC" id="2.7.11.22" evidence="2"/>
<dbReference type="GO" id="GO:0000082">
    <property type="term" value="P:G1/S transition of mitotic cell cycle"/>
    <property type="evidence" value="ECO:0007669"/>
    <property type="project" value="TreeGrafter"/>
</dbReference>
<dbReference type="GO" id="GO:0007165">
    <property type="term" value="P:signal transduction"/>
    <property type="evidence" value="ECO:0007669"/>
    <property type="project" value="TreeGrafter"/>
</dbReference>
<evidence type="ECO:0000256" key="9">
    <source>
        <dbReference type="ARBA" id="ARBA00039266"/>
    </source>
</evidence>
<dbReference type="OrthoDB" id="1732493at2759"/>
<evidence type="ECO:0000259" key="14">
    <source>
        <dbReference type="PROSITE" id="PS50011"/>
    </source>
</evidence>
<organism evidence="15 16">
    <name type="scientific">Vanrija humicola</name>
    <name type="common">Yeast</name>
    <name type="synonym">Cryptococcus humicola</name>
    <dbReference type="NCBI Taxonomy" id="5417"/>
    <lineage>
        <taxon>Eukaryota</taxon>
        <taxon>Fungi</taxon>
        <taxon>Dikarya</taxon>
        <taxon>Basidiomycota</taxon>
        <taxon>Agaricomycotina</taxon>
        <taxon>Tremellomycetes</taxon>
        <taxon>Trichosporonales</taxon>
        <taxon>Trichosporonaceae</taxon>
        <taxon>Vanrija</taxon>
    </lineage>
</organism>
<evidence type="ECO:0000256" key="10">
    <source>
        <dbReference type="ARBA" id="ARBA00047811"/>
    </source>
</evidence>
<evidence type="ECO:0000256" key="7">
    <source>
        <dbReference type="ARBA" id="ARBA00022777"/>
    </source>
</evidence>
<dbReference type="InterPro" id="IPR017441">
    <property type="entry name" value="Protein_kinase_ATP_BS"/>
</dbReference>
<dbReference type="PROSITE" id="PS00107">
    <property type="entry name" value="PROTEIN_KINASE_ATP"/>
    <property type="match status" value="1"/>
</dbReference>
<dbReference type="InterPro" id="IPR000719">
    <property type="entry name" value="Prot_kinase_dom"/>
</dbReference>
<dbReference type="GO" id="GO:0005634">
    <property type="term" value="C:nucleus"/>
    <property type="evidence" value="ECO:0007669"/>
    <property type="project" value="TreeGrafter"/>
</dbReference>
<evidence type="ECO:0000256" key="13">
    <source>
        <dbReference type="RuleBase" id="RU000304"/>
    </source>
</evidence>
<proteinExistence type="inferred from homology"/>
<dbReference type="FunFam" id="1.10.510.10:FF:000711">
    <property type="entry name" value="Probable cyclin-dependent kinase 1"/>
    <property type="match status" value="1"/>
</dbReference>
<evidence type="ECO:0000256" key="3">
    <source>
        <dbReference type="ARBA" id="ARBA00022527"/>
    </source>
</evidence>
<dbReference type="FunFam" id="3.30.200.20:FF:000027">
    <property type="entry name" value="Putative Cyclin-dependent kinase 1"/>
    <property type="match status" value="1"/>
</dbReference>
<keyword evidence="6 12" id="KW-0547">Nucleotide-binding</keyword>
<comment type="catalytic activity">
    <reaction evidence="10">
        <text>L-threonyl-[protein] + ATP = O-phospho-L-threonyl-[protein] + ADP + H(+)</text>
        <dbReference type="Rhea" id="RHEA:46608"/>
        <dbReference type="Rhea" id="RHEA-COMP:11060"/>
        <dbReference type="Rhea" id="RHEA-COMP:11605"/>
        <dbReference type="ChEBI" id="CHEBI:15378"/>
        <dbReference type="ChEBI" id="CHEBI:30013"/>
        <dbReference type="ChEBI" id="CHEBI:30616"/>
        <dbReference type="ChEBI" id="CHEBI:61977"/>
        <dbReference type="ChEBI" id="CHEBI:456216"/>
        <dbReference type="EC" id="2.7.11.22"/>
    </reaction>
</comment>
<dbReference type="SMART" id="SM00220">
    <property type="entry name" value="S_TKc"/>
    <property type="match status" value="1"/>
</dbReference>
<dbReference type="EMBL" id="QKWK01000017">
    <property type="protein sequence ID" value="TXT04276.1"/>
    <property type="molecule type" value="Genomic_DNA"/>
</dbReference>
<sequence length="295" mass="33467">MSLENYTKLEKVGEGTYGVVYKARDVNTGQIVALKKIRLEAEDEGVPSTSIREISLLKELSKDDNIVKLLDIVHSDSKLYLVFEFLDLDLKRYMDSIGDKDGLGPNMVKKFCYQLIKGLYYCHAHRVLHRDLKPQNLLIDKEGNLKLADFGLARAFGIPLRTYTHEVVTLWYRAPEVLLGSRHYSTAIDMWSVGCIFAEMAMRQPLFPGDSEIDEIFRIFRLLGTPNEDVWPGVKQLPDYKATFPQWSAVDLKTAVRGLDANGLDLLAQTLIYDPAHRISAKRALQHPYFASSVA</sequence>
<dbReference type="GO" id="GO:0010389">
    <property type="term" value="P:regulation of G2/M transition of mitotic cell cycle"/>
    <property type="evidence" value="ECO:0007669"/>
    <property type="project" value="TreeGrafter"/>
</dbReference>
<dbReference type="AlphaFoldDB" id="A0A7D8V2B8"/>
<evidence type="ECO:0000256" key="11">
    <source>
        <dbReference type="ARBA" id="ARBA00048367"/>
    </source>
</evidence>
<dbReference type="PROSITE" id="PS00108">
    <property type="entry name" value="PROTEIN_KINASE_ST"/>
    <property type="match status" value="1"/>
</dbReference>
<evidence type="ECO:0000256" key="1">
    <source>
        <dbReference type="ARBA" id="ARBA00006485"/>
    </source>
</evidence>
<dbReference type="GO" id="GO:0004693">
    <property type="term" value="F:cyclin-dependent protein serine/threonine kinase activity"/>
    <property type="evidence" value="ECO:0007669"/>
    <property type="project" value="UniProtKB-EC"/>
</dbReference>
<dbReference type="GO" id="GO:0030332">
    <property type="term" value="F:cyclin binding"/>
    <property type="evidence" value="ECO:0007669"/>
    <property type="project" value="TreeGrafter"/>
</dbReference>
<dbReference type="InterPro" id="IPR011009">
    <property type="entry name" value="Kinase-like_dom_sf"/>
</dbReference>